<evidence type="ECO:0000313" key="3">
    <source>
        <dbReference type="Proteomes" id="UP000642829"/>
    </source>
</evidence>
<dbReference type="EMBL" id="BMXG01000025">
    <property type="protein sequence ID" value="GHC11186.1"/>
    <property type="molecule type" value="Genomic_DNA"/>
</dbReference>
<reference evidence="2" key="2">
    <citation type="submission" date="2020-09" db="EMBL/GenBank/DDBJ databases">
        <authorList>
            <person name="Sun Q."/>
            <person name="Kim S."/>
        </authorList>
    </citation>
    <scope>NUCLEOTIDE SEQUENCE</scope>
    <source>
        <strain evidence="2">KCTC 12870</strain>
    </source>
</reference>
<comment type="caution">
    <text evidence="2">The sequence shown here is derived from an EMBL/GenBank/DDBJ whole genome shotgun (WGS) entry which is preliminary data.</text>
</comment>
<proteinExistence type="predicted"/>
<keyword evidence="1" id="KW-0812">Transmembrane</keyword>
<keyword evidence="1" id="KW-0472">Membrane</keyword>
<keyword evidence="1" id="KW-1133">Transmembrane helix</keyword>
<dbReference type="Proteomes" id="UP000642829">
    <property type="component" value="Unassembled WGS sequence"/>
</dbReference>
<protein>
    <submittedName>
        <fullName evidence="2">Uncharacterized protein</fullName>
    </submittedName>
</protein>
<feature type="transmembrane region" description="Helical" evidence="1">
    <location>
        <begin position="66"/>
        <end position="87"/>
    </location>
</feature>
<keyword evidence="3" id="KW-1185">Reference proteome</keyword>
<reference evidence="2" key="1">
    <citation type="journal article" date="2014" name="Int. J. Syst. Evol. Microbiol.">
        <title>Complete genome sequence of Corynebacterium casei LMG S-19264T (=DSM 44701T), isolated from a smear-ripened cheese.</title>
        <authorList>
            <consortium name="US DOE Joint Genome Institute (JGI-PGF)"/>
            <person name="Walter F."/>
            <person name="Albersmeier A."/>
            <person name="Kalinowski J."/>
            <person name="Ruckert C."/>
        </authorList>
    </citation>
    <scope>NUCLEOTIDE SEQUENCE</scope>
    <source>
        <strain evidence="2">KCTC 12870</strain>
    </source>
</reference>
<accession>A0A8J3DEU3</accession>
<organism evidence="2 3">
    <name type="scientific">Cerasicoccus arenae</name>
    <dbReference type="NCBI Taxonomy" id="424488"/>
    <lineage>
        <taxon>Bacteria</taxon>
        <taxon>Pseudomonadati</taxon>
        <taxon>Verrucomicrobiota</taxon>
        <taxon>Opitutia</taxon>
        <taxon>Puniceicoccales</taxon>
        <taxon>Cerasicoccaceae</taxon>
        <taxon>Cerasicoccus</taxon>
    </lineage>
</organism>
<feature type="transmembrane region" description="Helical" evidence="1">
    <location>
        <begin position="30"/>
        <end position="54"/>
    </location>
</feature>
<gene>
    <name evidence="2" type="ORF">GCM10007047_30620</name>
</gene>
<dbReference type="AlphaFoldDB" id="A0A8J3DEU3"/>
<evidence type="ECO:0000256" key="1">
    <source>
        <dbReference type="SAM" id="Phobius"/>
    </source>
</evidence>
<dbReference type="RefSeq" id="WP_189516831.1">
    <property type="nucleotide sequence ID" value="NZ_BMXG01000025.1"/>
</dbReference>
<evidence type="ECO:0000313" key="2">
    <source>
        <dbReference type="EMBL" id="GHC11186.1"/>
    </source>
</evidence>
<name>A0A8J3DEU3_9BACT</name>
<sequence length="109" mass="12255">MNKQKAMMTLYKSTWIMLFVGHYVKEEEIISGVTLAVILLCMIIATFTAMYLAAKESISSGYAKRNLTLAIAFTFFGGLGFIIWPFLVNSEIEKYRGARSTTNNRPNDA</sequence>